<proteinExistence type="predicted"/>
<dbReference type="RefSeq" id="WP_116852632.1">
    <property type="nucleotide sequence ID" value="NZ_QTJV01000002.1"/>
</dbReference>
<gene>
    <name evidence="1" type="ORF">DXN04_07085</name>
</gene>
<organism evidence="1 2">
    <name type="scientific">Chitinophaga silvisoli</name>
    <dbReference type="NCBI Taxonomy" id="2291814"/>
    <lineage>
        <taxon>Bacteria</taxon>
        <taxon>Pseudomonadati</taxon>
        <taxon>Bacteroidota</taxon>
        <taxon>Chitinophagia</taxon>
        <taxon>Chitinophagales</taxon>
        <taxon>Chitinophagaceae</taxon>
        <taxon>Chitinophaga</taxon>
    </lineage>
</organism>
<dbReference type="Proteomes" id="UP000261174">
    <property type="component" value="Unassembled WGS sequence"/>
</dbReference>
<sequence>MITAYHMIASGNIDIPIDITQDFSTGINMPEMEQTAKFKYFNAHSNGLKWYSGKHEYIIYEEGRHIHGIMTPDFKKVVVIYPYDHPVFNSPGNAVIYNEDKSIYMIPPLPSPTSSKNIKSNNAFEGLYIGGVVWVRDKNGGMGMALNLIYNREYAEKRLFNYLTGEIGDCIDTFRL</sequence>
<evidence type="ECO:0000313" key="2">
    <source>
        <dbReference type="Proteomes" id="UP000261174"/>
    </source>
</evidence>
<dbReference type="AlphaFoldDB" id="A0A3E1P4V3"/>
<keyword evidence="2" id="KW-1185">Reference proteome</keyword>
<dbReference type="OrthoDB" id="1341760at2"/>
<evidence type="ECO:0000313" key="1">
    <source>
        <dbReference type="EMBL" id="RFM35150.1"/>
    </source>
</evidence>
<reference evidence="1 2" key="1">
    <citation type="submission" date="2018-08" db="EMBL/GenBank/DDBJ databases">
        <title>Chitinophaga sp. K20C18050901, a novel bacterium isolated from forest soil.</title>
        <authorList>
            <person name="Wang C."/>
        </authorList>
    </citation>
    <scope>NUCLEOTIDE SEQUENCE [LARGE SCALE GENOMIC DNA]</scope>
    <source>
        <strain evidence="1 2">K20C18050901</strain>
    </source>
</reference>
<name>A0A3E1P4V3_9BACT</name>
<protein>
    <submittedName>
        <fullName evidence="1">Uncharacterized protein</fullName>
    </submittedName>
</protein>
<dbReference type="EMBL" id="QTJV01000002">
    <property type="protein sequence ID" value="RFM35150.1"/>
    <property type="molecule type" value="Genomic_DNA"/>
</dbReference>
<comment type="caution">
    <text evidence="1">The sequence shown here is derived from an EMBL/GenBank/DDBJ whole genome shotgun (WGS) entry which is preliminary data.</text>
</comment>
<accession>A0A3E1P4V3</accession>